<accession>A0A1M4S4A1</accession>
<protein>
    <recommendedName>
        <fullName evidence="4">YtpI-like protein</fullName>
    </recommendedName>
</protein>
<sequence>MNFEKILIVLFMVFGVGLVLIGIVDILKNRSANNEELSKSDTELKYLRVQGFIDIATGALYVSLGISTYMGKFEAAYFYMLVLGIALVRKILELTIKNQIKKMKSN</sequence>
<keyword evidence="3" id="KW-1185">Reference proteome</keyword>
<keyword evidence="1" id="KW-0472">Membrane</keyword>
<dbReference type="Proteomes" id="UP000184251">
    <property type="component" value="Unassembled WGS sequence"/>
</dbReference>
<dbReference type="RefSeq" id="WP_073269019.1">
    <property type="nucleotide sequence ID" value="NZ_FQTU01000001.1"/>
</dbReference>
<reference evidence="2 3" key="1">
    <citation type="submission" date="2016-11" db="EMBL/GenBank/DDBJ databases">
        <authorList>
            <person name="Jaros S."/>
            <person name="Januszkiewicz K."/>
            <person name="Wedrychowicz H."/>
        </authorList>
    </citation>
    <scope>NUCLEOTIDE SEQUENCE [LARGE SCALE GENOMIC DNA]</scope>
    <source>
        <strain evidence="2 3">DSM 14828</strain>
    </source>
</reference>
<name>A0A1M4S4A1_9FIRM</name>
<keyword evidence="1" id="KW-1133">Transmembrane helix</keyword>
<evidence type="ECO:0008006" key="4">
    <source>
        <dbReference type="Google" id="ProtNLM"/>
    </source>
</evidence>
<evidence type="ECO:0000313" key="2">
    <source>
        <dbReference type="EMBL" id="SHE26999.1"/>
    </source>
</evidence>
<gene>
    <name evidence="2" type="ORF">SAMN02746064_00004</name>
</gene>
<dbReference type="STRING" id="1120975.SAMN02746064_00004"/>
<dbReference type="EMBL" id="FQTU01000001">
    <property type="protein sequence ID" value="SHE26999.1"/>
    <property type="molecule type" value="Genomic_DNA"/>
</dbReference>
<keyword evidence="1" id="KW-0812">Transmembrane</keyword>
<organism evidence="2 3">
    <name type="scientific">Alkalibacter saccharofermentans DSM 14828</name>
    <dbReference type="NCBI Taxonomy" id="1120975"/>
    <lineage>
        <taxon>Bacteria</taxon>
        <taxon>Bacillati</taxon>
        <taxon>Bacillota</taxon>
        <taxon>Clostridia</taxon>
        <taxon>Eubacteriales</taxon>
        <taxon>Eubacteriaceae</taxon>
        <taxon>Alkalibacter</taxon>
    </lineage>
</organism>
<feature type="transmembrane region" description="Helical" evidence="1">
    <location>
        <begin position="76"/>
        <end position="96"/>
    </location>
</feature>
<evidence type="ECO:0000256" key="1">
    <source>
        <dbReference type="SAM" id="Phobius"/>
    </source>
</evidence>
<feature type="transmembrane region" description="Helical" evidence="1">
    <location>
        <begin position="6"/>
        <end position="27"/>
    </location>
</feature>
<dbReference type="AlphaFoldDB" id="A0A1M4S4A1"/>
<proteinExistence type="predicted"/>
<evidence type="ECO:0000313" key="3">
    <source>
        <dbReference type="Proteomes" id="UP000184251"/>
    </source>
</evidence>